<evidence type="ECO:0000256" key="3">
    <source>
        <dbReference type="ARBA" id="ARBA00022597"/>
    </source>
</evidence>
<feature type="transmembrane region" description="Helical" evidence="8">
    <location>
        <begin position="230"/>
        <end position="251"/>
    </location>
</feature>
<feature type="transmembrane region" description="Helical" evidence="8">
    <location>
        <begin position="163"/>
        <end position="183"/>
    </location>
</feature>
<evidence type="ECO:0000256" key="4">
    <source>
        <dbReference type="ARBA" id="ARBA00022692"/>
    </source>
</evidence>
<dbReference type="EMBL" id="JAKKPZ010000002">
    <property type="protein sequence ID" value="KAI1726059.1"/>
    <property type="molecule type" value="Genomic_DNA"/>
</dbReference>
<feature type="transmembrane region" description="Helical" evidence="8">
    <location>
        <begin position="60"/>
        <end position="83"/>
    </location>
</feature>
<organism evidence="9 10">
    <name type="scientific">Ditylenchus destructor</name>
    <dbReference type="NCBI Taxonomy" id="166010"/>
    <lineage>
        <taxon>Eukaryota</taxon>
        <taxon>Metazoa</taxon>
        <taxon>Ecdysozoa</taxon>
        <taxon>Nematoda</taxon>
        <taxon>Chromadorea</taxon>
        <taxon>Rhabditida</taxon>
        <taxon>Tylenchina</taxon>
        <taxon>Tylenchomorpha</taxon>
        <taxon>Sphaerularioidea</taxon>
        <taxon>Anguinidae</taxon>
        <taxon>Anguininae</taxon>
        <taxon>Ditylenchus</taxon>
    </lineage>
</organism>
<feature type="region of interest" description="Disordered" evidence="7">
    <location>
        <begin position="431"/>
        <end position="510"/>
    </location>
</feature>
<keyword evidence="3" id="KW-0813">Transport</keyword>
<dbReference type="Pfam" id="PF04142">
    <property type="entry name" value="Nuc_sug_transp"/>
    <property type="match status" value="1"/>
</dbReference>
<dbReference type="GO" id="GO:0015165">
    <property type="term" value="F:pyrimidine nucleotide-sugar transmembrane transporter activity"/>
    <property type="evidence" value="ECO:0007669"/>
    <property type="project" value="InterPro"/>
</dbReference>
<keyword evidence="6 8" id="KW-0472">Membrane</keyword>
<feature type="transmembrane region" description="Helical" evidence="8">
    <location>
        <begin position="271"/>
        <end position="291"/>
    </location>
</feature>
<name>A0AAD4NEY4_9BILA</name>
<feature type="compositionally biased region" description="Basic and acidic residues" evidence="7">
    <location>
        <begin position="489"/>
        <end position="510"/>
    </location>
</feature>
<keyword evidence="10" id="KW-1185">Reference proteome</keyword>
<evidence type="ECO:0000256" key="1">
    <source>
        <dbReference type="ARBA" id="ARBA00004141"/>
    </source>
</evidence>
<evidence type="ECO:0000256" key="5">
    <source>
        <dbReference type="ARBA" id="ARBA00022989"/>
    </source>
</evidence>
<evidence type="ECO:0000256" key="6">
    <source>
        <dbReference type="ARBA" id="ARBA00023136"/>
    </source>
</evidence>
<feature type="compositionally biased region" description="Basic and acidic residues" evidence="7">
    <location>
        <begin position="440"/>
        <end position="464"/>
    </location>
</feature>
<accession>A0AAD4NEY4</accession>
<protein>
    <submittedName>
        <fullName evidence="9">Nucleotide-sugar transporter domain-containing protein</fullName>
    </submittedName>
</protein>
<keyword evidence="5 8" id="KW-1133">Transmembrane helix</keyword>
<feature type="transmembrane region" description="Helical" evidence="8">
    <location>
        <begin position="298"/>
        <end position="315"/>
    </location>
</feature>
<feature type="transmembrane region" description="Helical" evidence="8">
    <location>
        <begin position="135"/>
        <end position="156"/>
    </location>
</feature>
<feature type="transmembrane region" description="Helical" evidence="8">
    <location>
        <begin position="195"/>
        <end position="218"/>
    </location>
</feature>
<comment type="caution">
    <text evidence="9">The sequence shown here is derived from an EMBL/GenBank/DDBJ whole genome shotgun (WGS) entry which is preliminary data.</text>
</comment>
<dbReference type="AlphaFoldDB" id="A0AAD4NEY4"/>
<reference evidence="9" key="1">
    <citation type="submission" date="2022-01" db="EMBL/GenBank/DDBJ databases">
        <title>Genome Sequence Resource for Two Populations of Ditylenchus destructor, the Migratory Endoparasitic Phytonematode.</title>
        <authorList>
            <person name="Zhang H."/>
            <person name="Lin R."/>
            <person name="Xie B."/>
        </authorList>
    </citation>
    <scope>NUCLEOTIDE SEQUENCE</scope>
    <source>
        <strain evidence="9">BazhouSP</strain>
    </source>
</reference>
<keyword evidence="3" id="KW-0762">Sugar transport</keyword>
<feature type="transmembrane region" description="Helical" evidence="8">
    <location>
        <begin position="321"/>
        <end position="339"/>
    </location>
</feature>
<dbReference type="PANTHER" id="PTHR10231">
    <property type="entry name" value="NUCLEOTIDE-SUGAR TRANSMEMBRANE TRANSPORTER"/>
    <property type="match status" value="1"/>
</dbReference>
<proteinExistence type="inferred from homology"/>
<feature type="compositionally biased region" description="Acidic residues" evidence="7">
    <location>
        <begin position="466"/>
        <end position="478"/>
    </location>
</feature>
<evidence type="ECO:0000313" key="9">
    <source>
        <dbReference type="EMBL" id="KAI1726059.1"/>
    </source>
</evidence>
<evidence type="ECO:0000256" key="2">
    <source>
        <dbReference type="ARBA" id="ARBA00009976"/>
    </source>
</evidence>
<dbReference type="NCBIfam" id="TIGR00803">
    <property type="entry name" value="nst"/>
    <property type="match status" value="1"/>
</dbReference>
<dbReference type="Proteomes" id="UP001201812">
    <property type="component" value="Unassembled WGS sequence"/>
</dbReference>
<dbReference type="InterPro" id="IPR007271">
    <property type="entry name" value="Nuc_sug_transpt"/>
</dbReference>
<comment type="similarity">
    <text evidence="2">Belongs to the nucleotide-sugar transporter family. SLC35A subfamily.</text>
</comment>
<sequence length="510" mass="57033">MVKPSSQKTMAKKYETFPQKQTGFLHSLKFKLLILVWYSVQNTIHILLMSYTRSRSVTDIYYPSVAVFFTEVFKFAMCLFMVLKDASFNPLKFLRMLKEQVVLKPRDTLKVCIPTMVYVFQNNILYVGASHLNATAFMITLQLKLASAAIFSIILLKRRLNVLHWTALITLFVGVCVVQLNGAKHKKHTSAVGNQIPLLGFGATVLGCVTSGFAGVFLEKILKDASPVSLWMRNVQMALFAIPSSFATVAIKDGAKVLSTSLLHGFDWVVWGQIIWLSIGGLTVGACIKYADNITKDFSTSMAIILATIGSIWLFHFAPSWMFAVGAGMVIGGIFLYSYSGKLWLRVQQSKENSEPKDMKKPFKIFQLRKWGEGKKAGGNVVVPMDASNTIVVVDPTQPTPQIEVFVVNTNESDSKCDKLTIMHEVDLEKCSSESSIEDETSKTDEQRKLSTDESSLEEGKLSELDTIEEISEEEDESPFSKSDIAYSKLDETKSEKQDFDTRSEKLSRT</sequence>
<dbReference type="GO" id="GO:0000139">
    <property type="term" value="C:Golgi membrane"/>
    <property type="evidence" value="ECO:0007669"/>
    <property type="project" value="InterPro"/>
</dbReference>
<evidence type="ECO:0000256" key="8">
    <source>
        <dbReference type="SAM" id="Phobius"/>
    </source>
</evidence>
<evidence type="ECO:0000256" key="7">
    <source>
        <dbReference type="SAM" id="MobiDB-lite"/>
    </source>
</evidence>
<keyword evidence="4 8" id="KW-0812">Transmembrane</keyword>
<gene>
    <name evidence="9" type="ORF">DdX_02752</name>
</gene>
<comment type="subcellular location">
    <subcellularLocation>
        <location evidence="1">Membrane</location>
        <topology evidence="1">Multi-pass membrane protein</topology>
    </subcellularLocation>
</comment>
<dbReference type="SUPFAM" id="SSF103481">
    <property type="entry name" value="Multidrug resistance efflux transporter EmrE"/>
    <property type="match status" value="1"/>
</dbReference>
<evidence type="ECO:0000313" key="10">
    <source>
        <dbReference type="Proteomes" id="UP001201812"/>
    </source>
</evidence>
<dbReference type="InterPro" id="IPR037185">
    <property type="entry name" value="EmrE-like"/>
</dbReference>